<organism evidence="2 3">
    <name type="scientific">Solanum tuberosum</name>
    <name type="common">Potato</name>
    <dbReference type="NCBI Taxonomy" id="4113"/>
    <lineage>
        <taxon>Eukaryota</taxon>
        <taxon>Viridiplantae</taxon>
        <taxon>Streptophyta</taxon>
        <taxon>Embryophyta</taxon>
        <taxon>Tracheophyta</taxon>
        <taxon>Spermatophyta</taxon>
        <taxon>Magnoliopsida</taxon>
        <taxon>eudicotyledons</taxon>
        <taxon>Gunneridae</taxon>
        <taxon>Pentapetalae</taxon>
        <taxon>asterids</taxon>
        <taxon>lamiids</taxon>
        <taxon>Solanales</taxon>
        <taxon>Solanaceae</taxon>
        <taxon>Solanoideae</taxon>
        <taxon>Solaneae</taxon>
        <taxon>Solanum</taxon>
    </lineage>
</organism>
<dbReference type="PANTHER" id="PTHR11236:SF39">
    <property type="entry name" value="ANTHRANILATE SYNTHASE"/>
    <property type="match status" value="1"/>
</dbReference>
<evidence type="ECO:0000259" key="1">
    <source>
        <dbReference type="Pfam" id="PF00425"/>
    </source>
</evidence>
<sequence length="122" mass="14033">MTREEYKNAILQAKEYISSEDIHQIVLSQRQRLYFSCIKSRNFDACEETGTSRRGRTLDEDVMLEMQMLKDEKQCAENIMLVDLGRNDVRKVSGELLDHLTCWDALRAALSVGTIYGAPKDN</sequence>
<dbReference type="Gene3D" id="3.60.120.10">
    <property type="entry name" value="Anthranilate synthase"/>
    <property type="match status" value="1"/>
</dbReference>
<dbReference type="PRINTS" id="PR00095">
    <property type="entry name" value="ANTSNTHASEI"/>
</dbReference>
<keyword evidence="3" id="KW-1185">Reference proteome</keyword>
<gene>
    <name evidence="2" type="ORF">KY290_027193</name>
</gene>
<protein>
    <recommendedName>
        <fullName evidence="1">Chorismate-utilising enzyme C-terminal domain-containing protein</fullName>
    </recommendedName>
</protein>
<proteinExistence type="predicted"/>
<dbReference type="InterPro" id="IPR015890">
    <property type="entry name" value="Chorismate_C"/>
</dbReference>
<dbReference type="InterPro" id="IPR019999">
    <property type="entry name" value="Anth_synth_I-like"/>
</dbReference>
<dbReference type="SUPFAM" id="SSF56322">
    <property type="entry name" value="ADC synthase"/>
    <property type="match status" value="1"/>
</dbReference>
<dbReference type="EMBL" id="JAIVGD010000019">
    <property type="protein sequence ID" value="KAH0747961.1"/>
    <property type="molecule type" value="Genomic_DNA"/>
</dbReference>
<comment type="caution">
    <text evidence="2">The sequence shown here is derived from an EMBL/GenBank/DDBJ whole genome shotgun (WGS) entry which is preliminary data.</text>
</comment>
<dbReference type="Proteomes" id="UP000826656">
    <property type="component" value="Unassembled WGS sequence"/>
</dbReference>
<dbReference type="PANTHER" id="PTHR11236">
    <property type="entry name" value="AMINOBENZOATE/ANTHRANILATE SYNTHASE"/>
    <property type="match status" value="1"/>
</dbReference>
<feature type="domain" description="Chorismate-utilising enzyme C-terminal" evidence="1">
    <location>
        <begin position="50"/>
        <end position="93"/>
    </location>
</feature>
<evidence type="ECO:0000313" key="2">
    <source>
        <dbReference type="EMBL" id="KAH0747961.1"/>
    </source>
</evidence>
<name>A0ABQ7UE98_SOLTU</name>
<dbReference type="InterPro" id="IPR005801">
    <property type="entry name" value="ADC_synthase"/>
</dbReference>
<accession>A0ABQ7UE98</accession>
<reference evidence="2 3" key="1">
    <citation type="journal article" date="2021" name="bioRxiv">
        <title>Chromosome-scale and haplotype-resolved genome assembly of a tetraploid potato cultivar.</title>
        <authorList>
            <person name="Sun H."/>
            <person name="Jiao W.-B."/>
            <person name="Krause K."/>
            <person name="Campoy J.A."/>
            <person name="Goel M."/>
            <person name="Folz-Donahue K."/>
            <person name="Kukat C."/>
            <person name="Huettel B."/>
            <person name="Schneeberger K."/>
        </authorList>
    </citation>
    <scope>NUCLEOTIDE SEQUENCE [LARGE SCALE GENOMIC DNA]</scope>
    <source>
        <strain evidence="2">SolTubOtavaFocal</strain>
        <tissue evidence="2">Leaves</tissue>
    </source>
</reference>
<dbReference type="Pfam" id="PF00425">
    <property type="entry name" value="Chorismate_bind"/>
    <property type="match status" value="1"/>
</dbReference>
<evidence type="ECO:0000313" key="3">
    <source>
        <dbReference type="Proteomes" id="UP000826656"/>
    </source>
</evidence>